<keyword evidence="4" id="KW-0804">Transcription</keyword>
<dbReference type="InterPro" id="IPR005119">
    <property type="entry name" value="LysR_subst-bd"/>
</dbReference>
<name>A0A4V2PUA4_9BACT</name>
<evidence type="ECO:0000256" key="4">
    <source>
        <dbReference type="ARBA" id="ARBA00023163"/>
    </source>
</evidence>
<dbReference type="PANTHER" id="PTHR30346:SF28">
    <property type="entry name" value="HTH-TYPE TRANSCRIPTIONAL REGULATOR CYNR"/>
    <property type="match status" value="1"/>
</dbReference>
<reference evidence="6 7" key="1">
    <citation type="submission" date="2019-03" db="EMBL/GenBank/DDBJ databases">
        <title>Genomic Encyclopedia of Type Strains, Phase IV (KMG-IV): sequencing the most valuable type-strain genomes for metagenomic binning, comparative biology and taxonomic classification.</title>
        <authorList>
            <person name="Goeker M."/>
        </authorList>
    </citation>
    <scope>NUCLEOTIDE SEQUENCE [LARGE SCALE GENOMIC DNA]</scope>
    <source>
        <strain evidence="6 7">DSM 103428</strain>
    </source>
</reference>
<dbReference type="CDD" id="cd08414">
    <property type="entry name" value="PBP2_LTTR_aromatics_like"/>
    <property type="match status" value="1"/>
</dbReference>
<dbReference type="GO" id="GO:0003700">
    <property type="term" value="F:DNA-binding transcription factor activity"/>
    <property type="evidence" value="ECO:0007669"/>
    <property type="project" value="InterPro"/>
</dbReference>
<dbReference type="GO" id="GO:0003677">
    <property type="term" value="F:DNA binding"/>
    <property type="evidence" value="ECO:0007669"/>
    <property type="project" value="UniProtKB-KW"/>
</dbReference>
<proteinExistence type="inferred from homology"/>
<organism evidence="6 7">
    <name type="scientific">Acidipila rosea</name>
    <dbReference type="NCBI Taxonomy" id="768535"/>
    <lineage>
        <taxon>Bacteria</taxon>
        <taxon>Pseudomonadati</taxon>
        <taxon>Acidobacteriota</taxon>
        <taxon>Terriglobia</taxon>
        <taxon>Terriglobales</taxon>
        <taxon>Acidobacteriaceae</taxon>
        <taxon>Acidipila</taxon>
    </lineage>
</organism>
<evidence type="ECO:0000313" key="7">
    <source>
        <dbReference type="Proteomes" id="UP000295210"/>
    </source>
</evidence>
<dbReference type="PRINTS" id="PR00039">
    <property type="entry name" value="HTHLYSR"/>
</dbReference>
<dbReference type="InterPro" id="IPR036388">
    <property type="entry name" value="WH-like_DNA-bd_sf"/>
</dbReference>
<evidence type="ECO:0000256" key="3">
    <source>
        <dbReference type="ARBA" id="ARBA00023125"/>
    </source>
</evidence>
<evidence type="ECO:0000256" key="2">
    <source>
        <dbReference type="ARBA" id="ARBA00023015"/>
    </source>
</evidence>
<dbReference type="AlphaFoldDB" id="A0A4V2PUA4"/>
<dbReference type="Pfam" id="PF00126">
    <property type="entry name" value="HTH_1"/>
    <property type="match status" value="1"/>
</dbReference>
<dbReference type="Pfam" id="PF03466">
    <property type="entry name" value="LysR_substrate"/>
    <property type="match status" value="1"/>
</dbReference>
<keyword evidence="3" id="KW-0238">DNA-binding</keyword>
<keyword evidence="2" id="KW-0805">Transcription regulation</keyword>
<sequence length="311" mass="34653">MLKHDTKLMESVIALAEELHFGRAARRLRISQPMLTKNIQDVESLVGGALFLRDRKHVVLSDAGRAYVQQGRLSLLHSERAVQSARTVIQGMDETFHVARTPYADPFLVSTLLSIQLPLFPRLKIDLASKFSIDIVHDLLGGLVDLAIAHEPPESTLLTCVQVAEQPFYIAMAKRDGLACYPSISLDQMDGRNWILFERQLHPPVYDAIMSEATQRGVRPQSIQHVIAPEEAFPFVADGSAVAFVVKAGALRLARNGVTVRPLNESSLRLKTCLVCRADDESKIASEFVRAYMRKLPDKKRQQQLPLPISA</sequence>
<comment type="caution">
    <text evidence="6">The sequence shown here is derived from an EMBL/GenBank/DDBJ whole genome shotgun (WGS) entry which is preliminary data.</text>
</comment>
<accession>A0A4V2PUA4</accession>
<dbReference type="InterPro" id="IPR036390">
    <property type="entry name" value="WH_DNA-bd_sf"/>
</dbReference>
<feature type="domain" description="HTH lysR-type" evidence="5">
    <location>
        <begin position="4"/>
        <end position="61"/>
    </location>
</feature>
<dbReference type="SUPFAM" id="SSF53850">
    <property type="entry name" value="Periplasmic binding protein-like II"/>
    <property type="match status" value="1"/>
</dbReference>
<dbReference type="Gene3D" id="3.40.190.10">
    <property type="entry name" value="Periplasmic binding protein-like II"/>
    <property type="match status" value="2"/>
</dbReference>
<dbReference type="PANTHER" id="PTHR30346">
    <property type="entry name" value="TRANSCRIPTIONAL DUAL REGULATOR HCAR-RELATED"/>
    <property type="match status" value="1"/>
</dbReference>
<comment type="similarity">
    <text evidence="1">Belongs to the LysR transcriptional regulatory family.</text>
</comment>
<evidence type="ECO:0000313" key="6">
    <source>
        <dbReference type="EMBL" id="TCK69741.1"/>
    </source>
</evidence>
<dbReference type="Proteomes" id="UP000295210">
    <property type="component" value="Unassembled WGS sequence"/>
</dbReference>
<keyword evidence="7" id="KW-1185">Reference proteome</keyword>
<dbReference type="OrthoDB" id="109562at2"/>
<evidence type="ECO:0000256" key="1">
    <source>
        <dbReference type="ARBA" id="ARBA00009437"/>
    </source>
</evidence>
<gene>
    <name evidence="6" type="ORF">C7378_3489</name>
</gene>
<dbReference type="SUPFAM" id="SSF46785">
    <property type="entry name" value="Winged helix' DNA-binding domain"/>
    <property type="match status" value="1"/>
</dbReference>
<dbReference type="GO" id="GO:0032993">
    <property type="term" value="C:protein-DNA complex"/>
    <property type="evidence" value="ECO:0007669"/>
    <property type="project" value="TreeGrafter"/>
</dbReference>
<dbReference type="PROSITE" id="PS50931">
    <property type="entry name" value="HTH_LYSR"/>
    <property type="match status" value="1"/>
</dbReference>
<protein>
    <submittedName>
        <fullName evidence="6">LysR family transcriptional regulator</fullName>
    </submittedName>
</protein>
<evidence type="ECO:0000259" key="5">
    <source>
        <dbReference type="PROSITE" id="PS50931"/>
    </source>
</evidence>
<dbReference type="InterPro" id="IPR000847">
    <property type="entry name" value="LysR_HTH_N"/>
</dbReference>
<dbReference type="Gene3D" id="1.10.10.10">
    <property type="entry name" value="Winged helix-like DNA-binding domain superfamily/Winged helix DNA-binding domain"/>
    <property type="match status" value="1"/>
</dbReference>
<dbReference type="EMBL" id="SMGK01000008">
    <property type="protein sequence ID" value="TCK69741.1"/>
    <property type="molecule type" value="Genomic_DNA"/>
</dbReference>